<dbReference type="CDD" id="cd02440">
    <property type="entry name" value="AdoMet_MTases"/>
    <property type="match status" value="1"/>
</dbReference>
<proteinExistence type="predicted"/>
<dbReference type="Proteomes" id="UP000532936">
    <property type="component" value="Unassembled WGS sequence"/>
</dbReference>
<reference evidence="2 3" key="1">
    <citation type="submission" date="2020-08" db="EMBL/GenBank/DDBJ databases">
        <title>Genomic Encyclopedia of Type Strains, Phase IV (KMG-IV): sequencing the most valuable type-strain genomes for metagenomic binning, comparative biology and taxonomic classification.</title>
        <authorList>
            <person name="Goeker M."/>
        </authorList>
    </citation>
    <scope>NUCLEOTIDE SEQUENCE [LARGE SCALE GENOMIC DNA]</scope>
    <source>
        <strain evidence="2 3">DSM 14878</strain>
    </source>
</reference>
<organism evidence="2 3">
    <name type="scientific">Brevundimonas mediterranea</name>
    <dbReference type="NCBI Taxonomy" id="74329"/>
    <lineage>
        <taxon>Bacteria</taxon>
        <taxon>Pseudomonadati</taxon>
        <taxon>Pseudomonadota</taxon>
        <taxon>Alphaproteobacteria</taxon>
        <taxon>Caulobacterales</taxon>
        <taxon>Caulobacteraceae</taxon>
        <taxon>Brevundimonas</taxon>
    </lineage>
</organism>
<sequence>MGLGRYIKGVMSRLAPGGAAANGARSAKARRIRGLPDRRVMAESYVPALAADGGRILWVGCREYTLDDYAALEASGGEVWTTDIDPSAERWGRKGRHRTGDVCEADALFGDLTFDAVVCNGVLGYGVDSPEQQRRALAALAAVLRPGGRLLLGWNTDKIDDPVAAGLTAPAFAPAPLGDRPTRVGFDAVTHVYDSLIRRA</sequence>
<evidence type="ECO:0000313" key="3">
    <source>
        <dbReference type="Proteomes" id="UP000532936"/>
    </source>
</evidence>
<evidence type="ECO:0000313" key="2">
    <source>
        <dbReference type="EMBL" id="MBB3872026.1"/>
    </source>
</evidence>
<dbReference type="AlphaFoldDB" id="A0A7W6A2E8"/>
<dbReference type="GO" id="GO:0008757">
    <property type="term" value="F:S-adenosylmethionine-dependent methyltransferase activity"/>
    <property type="evidence" value="ECO:0007669"/>
    <property type="project" value="InterPro"/>
</dbReference>
<dbReference type="RefSeq" id="WP_183196136.1">
    <property type="nucleotide sequence ID" value="NZ_JACIDA010000001.1"/>
</dbReference>
<protein>
    <submittedName>
        <fullName evidence="2">SAM-dependent methyltransferase</fullName>
    </submittedName>
</protein>
<gene>
    <name evidence="2" type="ORF">GGR11_001540</name>
</gene>
<dbReference type="SUPFAM" id="SSF53335">
    <property type="entry name" value="S-adenosyl-L-methionine-dependent methyltransferases"/>
    <property type="match status" value="1"/>
</dbReference>
<accession>A0A7W6A2E8</accession>
<comment type="caution">
    <text evidence="2">The sequence shown here is derived from an EMBL/GenBank/DDBJ whole genome shotgun (WGS) entry which is preliminary data.</text>
</comment>
<feature type="domain" description="Methyltransferase type 11" evidence="1">
    <location>
        <begin position="71"/>
        <end position="151"/>
    </location>
</feature>
<dbReference type="EMBL" id="JACIDA010000001">
    <property type="protein sequence ID" value="MBB3872026.1"/>
    <property type="molecule type" value="Genomic_DNA"/>
</dbReference>
<dbReference type="InterPro" id="IPR029063">
    <property type="entry name" value="SAM-dependent_MTases_sf"/>
</dbReference>
<keyword evidence="2" id="KW-0808">Transferase</keyword>
<name>A0A7W6A2E8_9CAUL</name>
<dbReference type="Gene3D" id="3.40.50.150">
    <property type="entry name" value="Vaccinia Virus protein VP39"/>
    <property type="match status" value="1"/>
</dbReference>
<dbReference type="GO" id="GO:0032259">
    <property type="term" value="P:methylation"/>
    <property type="evidence" value="ECO:0007669"/>
    <property type="project" value="UniProtKB-KW"/>
</dbReference>
<dbReference type="InterPro" id="IPR013216">
    <property type="entry name" value="Methyltransf_11"/>
</dbReference>
<dbReference type="Pfam" id="PF08241">
    <property type="entry name" value="Methyltransf_11"/>
    <property type="match status" value="1"/>
</dbReference>
<evidence type="ECO:0000259" key="1">
    <source>
        <dbReference type="Pfam" id="PF08241"/>
    </source>
</evidence>
<keyword evidence="2" id="KW-0489">Methyltransferase</keyword>